<name>A0AAW5QYM9_9HYPH</name>
<keyword evidence="3" id="KW-1185">Reference proteome</keyword>
<reference evidence="2 3" key="1">
    <citation type="submission" date="2022-04" db="EMBL/GenBank/DDBJ databases">
        <authorList>
            <person name="Ye Y.-Q."/>
            <person name="Du Z.-J."/>
        </authorList>
    </citation>
    <scope>NUCLEOTIDE SEQUENCE [LARGE SCALE GENOMIC DNA]</scope>
    <source>
        <strain evidence="2 3">A6E488</strain>
    </source>
</reference>
<feature type="chain" id="PRO_5043801033" description="Tat pathway signal sequence domain protein" evidence="1">
    <location>
        <begin position="28"/>
        <end position="213"/>
    </location>
</feature>
<dbReference type="EMBL" id="JALIDZ010000006">
    <property type="protein sequence ID" value="MCT8973080.1"/>
    <property type="molecule type" value="Genomic_DNA"/>
</dbReference>
<evidence type="ECO:0008006" key="4">
    <source>
        <dbReference type="Google" id="ProtNLM"/>
    </source>
</evidence>
<accession>A0AAW5QYM9</accession>
<protein>
    <recommendedName>
        <fullName evidence="4">Tat pathway signal sequence domain protein</fullName>
    </recommendedName>
</protein>
<dbReference type="AlphaFoldDB" id="A0AAW5QYM9"/>
<organism evidence="2 3">
    <name type="scientific">Microbaculum marinisediminis</name>
    <dbReference type="NCBI Taxonomy" id="2931392"/>
    <lineage>
        <taxon>Bacteria</taxon>
        <taxon>Pseudomonadati</taxon>
        <taxon>Pseudomonadota</taxon>
        <taxon>Alphaproteobacteria</taxon>
        <taxon>Hyphomicrobiales</taxon>
        <taxon>Tepidamorphaceae</taxon>
        <taxon>Microbaculum</taxon>
    </lineage>
</organism>
<dbReference type="Proteomes" id="UP001320898">
    <property type="component" value="Unassembled WGS sequence"/>
</dbReference>
<feature type="signal peptide" evidence="1">
    <location>
        <begin position="1"/>
        <end position="27"/>
    </location>
</feature>
<dbReference type="RefSeq" id="WP_261616663.1">
    <property type="nucleotide sequence ID" value="NZ_JALIDZ010000006.1"/>
</dbReference>
<keyword evidence="1" id="KW-0732">Signal</keyword>
<evidence type="ECO:0000256" key="1">
    <source>
        <dbReference type="SAM" id="SignalP"/>
    </source>
</evidence>
<comment type="caution">
    <text evidence="2">The sequence shown here is derived from an EMBL/GenBank/DDBJ whole genome shotgun (WGS) entry which is preliminary data.</text>
</comment>
<proteinExistence type="predicted"/>
<evidence type="ECO:0000313" key="2">
    <source>
        <dbReference type="EMBL" id="MCT8973080.1"/>
    </source>
</evidence>
<evidence type="ECO:0000313" key="3">
    <source>
        <dbReference type="Proteomes" id="UP001320898"/>
    </source>
</evidence>
<sequence length="213" mass="23924">MNALRRGFVGAILAGCLALVATAGAQAQQCPVAGRVDDGYTLHLTTDEMFKVDKIVDDVTYVRHLDNRGNTLNGQELYRGLFTLATIGGKGRTIYSYDIDPASFFPISAEGDATVGGMMIPENGKSSRVERWWRISGAGTKRLDSGEDREFLCIYNVKTVEAVTKWPELGLEFRQEKLWSDTLNMVLYLKTEVWENGERTRVRVYDADWILEE</sequence>
<gene>
    <name evidence="2" type="ORF">MUB46_14535</name>
</gene>